<evidence type="ECO:0000313" key="2">
    <source>
        <dbReference type="EMBL" id="RVE76299.1"/>
    </source>
</evidence>
<dbReference type="Proteomes" id="UP000283210">
    <property type="component" value="Chromosome 1"/>
</dbReference>
<accession>A0A437DMP0</accession>
<gene>
    <name evidence="2" type="ORF">OJAV_G00009070</name>
</gene>
<feature type="compositionally biased region" description="Basic and acidic residues" evidence="1">
    <location>
        <begin position="46"/>
        <end position="59"/>
    </location>
</feature>
<feature type="compositionally biased region" description="Low complexity" evidence="1">
    <location>
        <begin position="23"/>
        <end position="37"/>
    </location>
</feature>
<organism evidence="2 3">
    <name type="scientific">Oryzias javanicus</name>
    <name type="common">Javanese ricefish</name>
    <name type="synonym">Aplocheilus javanicus</name>
    <dbReference type="NCBI Taxonomy" id="123683"/>
    <lineage>
        <taxon>Eukaryota</taxon>
        <taxon>Metazoa</taxon>
        <taxon>Chordata</taxon>
        <taxon>Craniata</taxon>
        <taxon>Vertebrata</taxon>
        <taxon>Euteleostomi</taxon>
        <taxon>Actinopterygii</taxon>
        <taxon>Neopterygii</taxon>
        <taxon>Teleostei</taxon>
        <taxon>Neoteleostei</taxon>
        <taxon>Acanthomorphata</taxon>
        <taxon>Ovalentaria</taxon>
        <taxon>Atherinomorphae</taxon>
        <taxon>Beloniformes</taxon>
        <taxon>Adrianichthyidae</taxon>
        <taxon>Oryziinae</taxon>
        <taxon>Oryzias</taxon>
    </lineage>
</organism>
<dbReference type="EMBL" id="CM012437">
    <property type="protein sequence ID" value="RVE76299.1"/>
    <property type="molecule type" value="Genomic_DNA"/>
</dbReference>
<feature type="compositionally biased region" description="Low complexity" evidence="1">
    <location>
        <begin position="104"/>
        <end position="115"/>
    </location>
</feature>
<reference evidence="2 3" key="1">
    <citation type="submission" date="2018-11" db="EMBL/GenBank/DDBJ databases">
        <authorList>
            <person name="Lopez-Roques C."/>
            <person name="Donnadieu C."/>
            <person name="Bouchez O."/>
            <person name="Klopp C."/>
            <person name="Cabau C."/>
            <person name="Zahm M."/>
        </authorList>
    </citation>
    <scope>NUCLEOTIDE SEQUENCE [LARGE SCALE GENOMIC DNA]</scope>
    <source>
        <strain evidence="2">RS831</strain>
        <tissue evidence="2">Whole body</tissue>
    </source>
</reference>
<dbReference type="AlphaFoldDB" id="A0A437DMP0"/>
<reference evidence="2 3" key="2">
    <citation type="submission" date="2019-01" db="EMBL/GenBank/DDBJ databases">
        <title>A chromosome length genome reference of the Java medaka (oryzias javanicus).</title>
        <authorList>
            <person name="Herpin A."/>
            <person name="Takehana Y."/>
            <person name="Naruse K."/>
            <person name="Ansai S."/>
            <person name="Kawaguchi M."/>
        </authorList>
    </citation>
    <scope>NUCLEOTIDE SEQUENCE [LARGE SCALE GENOMIC DNA]</scope>
    <source>
        <strain evidence="2">RS831</strain>
        <tissue evidence="2">Whole body</tissue>
    </source>
</reference>
<feature type="region of interest" description="Disordered" evidence="1">
    <location>
        <begin position="1"/>
        <end position="130"/>
    </location>
</feature>
<evidence type="ECO:0000313" key="3">
    <source>
        <dbReference type="Proteomes" id="UP000283210"/>
    </source>
</evidence>
<sequence length="130" mass="13777">MPVNVASTKHPSPKRHPAPPRPSMGSKPSSPSRSTSSPNPPPPRPKSPDLEARRCHIALDDETIAKALSQAKLPSCQPPPADDEPLESAASPSGPHKRGRQRFSDMSMSTSSSDSLEYSQSPGLLPGLEP</sequence>
<protein>
    <submittedName>
        <fullName evidence="2">Uncharacterized protein</fullName>
    </submittedName>
</protein>
<keyword evidence="3" id="KW-1185">Reference proteome</keyword>
<proteinExistence type="predicted"/>
<name>A0A437DMP0_ORYJA</name>
<evidence type="ECO:0000256" key="1">
    <source>
        <dbReference type="SAM" id="MobiDB-lite"/>
    </source>
</evidence>